<dbReference type="InterPro" id="IPR050736">
    <property type="entry name" value="Sensor_HK_Regulatory"/>
</dbReference>
<evidence type="ECO:0000256" key="12">
    <source>
        <dbReference type="PROSITE-ProRule" id="PRU00339"/>
    </source>
</evidence>
<dbReference type="Proteomes" id="UP000251993">
    <property type="component" value="Chromosome"/>
</dbReference>
<organism evidence="16 17">
    <name type="scientific">Runella rosea</name>
    <dbReference type="NCBI Taxonomy" id="2259595"/>
    <lineage>
        <taxon>Bacteria</taxon>
        <taxon>Pseudomonadati</taxon>
        <taxon>Bacteroidota</taxon>
        <taxon>Cytophagia</taxon>
        <taxon>Cytophagales</taxon>
        <taxon>Spirosomataceae</taxon>
        <taxon>Runella</taxon>
    </lineage>
</organism>
<keyword evidence="6" id="KW-0808">Transferase</keyword>
<feature type="domain" description="Histidine kinase" evidence="15">
    <location>
        <begin position="390"/>
        <end position="604"/>
    </location>
</feature>
<dbReference type="EMBL" id="CP030850">
    <property type="protein sequence ID" value="AXE20346.1"/>
    <property type="molecule type" value="Genomic_DNA"/>
</dbReference>
<dbReference type="SMART" id="SM00387">
    <property type="entry name" value="HATPase_c"/>
    <property type="match status" value="1"/>
</dbReference>
<dbReference type="OrthoDB" id="9810447at2"/>
<keyword evidence="14" id="KW-0812">Transmembrane</keyword>
<dbReference type="GO" id="GO:0000155">
    <property type="term" value="F:phosphorelay sensor kinase activity"/>
    <property type="evidence" value="ECO:0007669"/>
    <property type="project" value="InterPro"/>
</dbReference>
<feature type="transmembrane region" description="Helical" evidence="14">
    <location>
        <begin position="340"/>
        <end position="361"/>
    </location>
</feature>
<evidence type="ECO:0000313" key="16">
    <source>
        <dbReference type="EMBL" id="AXE20346.1"/>
    </source>
</evidence>
<dbReference type="Pfam" id="PF13181">
    <property type="entry name" value="TPR_8"/>
    <property type="match status" value="1"/>
</dbReference>
<evidence type="ECO:0000256" key="2">
    <source>
        <dbReference type="ARBA" id="ARBA00004236"/>
    </source>
</evidence>
<evidence type="ECO:0000256" key="6">
    <source>
        <dbReference type="ARBA" id="ARBA00022679"/>
    </source>
</evidence>
<evidence type="ECO:0000256" key="3">
    <source>
        <dbReference type="ARBA" id="ARBA00012438"/>
    </source>
</evidence>
<dbReference type="PRINTS" id="PR00344">
    <property type="entry name" value="BCTRLSENSOR"/>
</dbReference>
<dbReference type="InterPro" id="IPR011990">
    <property type="entry name" value="TPR-like_helical_dom_sf"/>
</dbReference>
<evidence type="ECO:0000256" key="11">
    <source>
        <dbReference type="ARBA" id="ARBA00023136"/>
    </source>
</evidence>
<evidence type="ECO:0000256" key="13">
    <source>
        <dbReference type="SAM" id="Coils"/>
    </source>
</evidence>
<dbReference type="KEGG" id="run:DR864_22665"/>
<dbReference type="InterPro" id="IPR036097">
    <property type="entry name" value="HisK_dim/P_sf"/>
</dbReference>
<keyword evidence="10" id="KW-0902">Two-component regulatory system</keyword>
<comment type="subcellular location">
    <subcellularLocation>
        <location evidence="2">Cell membrane</location>
    </subcellularLocation>
</comment>
<evidence type="ECO:0000313" key="17">
    <source>
        <dbReference type="Proteomes" id="UP000251993"/>
    </source>
</evidence>
<dbReference type="Pfam" id="PF02518">
    <property type="entry name" value="HATPase_c"/>
    <property type="match status" value="1"/>
</dbReference>
<dbReference type="Gene3D" id="1.10.287.130">
    <property type="match status" value="1"/>
</dbReference>
<accession>A0A344TNX5</accession>
<comment type="catalytic activity">
    <reaction evidence="1">
        <text>ATP + protein L-histidine = ADP + protein N-phospho-L-histidine.</text>
        <dbReference type="EC" id="2.7.13.3"/>
    </reaction>
</comment>
<dbReference type="InterPro" id="IPR019734">
    <property type="entry name" value="TPR_rpt"/>
</dbReference>
<evidence type="ECO:0000256" key="5">
    <source>
        <dbReference type="ARBA" id="ARBA00022553"/>
    </source>
</evidence>
<dbReference type="InterPro" id="IPR005467">
    <property type="entry name" value="His_kinase_dom"/>
</dbReference>
<dbReference type="SUPFAM" id="SSF47384">
    <property type="entry name" value="Homodimeric domain of signal transducing histidine kinase"/>
    <property type="match status" value="1"/>
</dbReference>
<evidence type="ECO:0000256" key="4">
    <source>
        <dbReference type="ARBA" id="ARBA00022475"/>
    </source>
</evidence>
<dbReference type="PANTHER" id="PTHR43711">
    <property type="entry name" value="TWO-COMPONENT HISTIDINE KINASE"/>
    <property type="match status" value="1"/>
</dbReference>
<gene>
    <name evidence="16" type="ORF">DR864_22665</name>
</gene>
<dbReference type="SUPFAM" id="SSF48452">
    <property type="entry name" value="TPR-like"/>
    <property type="match status" value="2"/>
</dbReference>
<feature type="coiled-coil region" evidence="13">
    <location>
        <begin position="302"/>
        <end position="338"/>
    </location>
</feature>
<keyword evidence="11 14" id="KW-0472">Membrane</keyword>
<keyword evidence="7" id="KW-0547">Nucleotide-binding</keyword>
<evidence type="ECO:0000256" key="1">
    <source>
        <dbReference type="ARBA" id="ARBA00000085"/>
    </source>
</evidence>
<dbReference type="Gene3D" id="3.30.565.10">
    <property type="entry name" value="Histidine kinase-like ATPase, C-terminal domain"/>
    <property type="match status" value="1"/>
</dbReference>
<evidence type="ECO:0000256" key="7">
    <source>
        <dbReference type="ARBA" id="ARBA00022741"/>
    </source>
</evidence>
<keyword evidence="4" id="KW-1003">Cell membrane</keyword>
<evidence type="ECO:0000256" key="8">
    <source>
        <dbReference type="ARBA" id="ARBA00022777"/>
    </source>
</evidence>
<name>A0A344TNX5_9BACT</name>
<keyword evidence="12" id="KW-0802">TPR repeat</keyword>
<dbReference type="PANTHER" id="PTHR43711:SF28">
    <property type="entry name" value="SENSOR HISTIDINE KINASE YXDK"/>
    <property type="match status" value="1"/>
</dbReference>
<dbReference type="PROSITE" id="PS50109">
    <property type="entry name" value="HIS_KIN"/>
    <property type="match status" value="1"/>
</dbReference>
<dbReference type="InterPro" id="IPR003594">
    <property type="entry name" value="HATPase_dom"/>
</dbReference>
<dbReference type="InterPro" id="IPR036890">
    <property type="entry name" value="HATPase_C_sf"/>
</dbReference>
<dbReference type="InterPro" id="IPR003661">
    <property type="entry name" value="HisK_dim/P_dom"/>
</dbReference>
<keyword evidence="17" id="KW-1185">Reference proteome</keyword>
<dbReference type="InterPro" id="IPR004358">
    <property type="entry name" value="Sig_transdc_His_kin-like_C"/>
</dbReference>
<keyword evidence="9" id="KW-0067">ATP-binding</keyword>
<keyword evidence="8" id="KW-0418">Kinase</keyword>
<reference evidence="16 17" key="1">
    <citation type="submission" date="2018-07" db="EMBL/GenBank/DDBJ databases">
        <title>Genome sequencing of Runella.</title>
        <authorList>
            <person name="Baek M.-G."/>
            <person name="Yi H."/>
        </authorList>
    </citation>
    <scope>NUCLEOTIDE SEQUENCE [LARGE SCALE GENOMIC DNA]</scope>
    <source>
        <strain evidence="16 17">HYN0085</strain>
    </source>
</reference>
<protein>
    <recommendedName>
        <fullName evidence="3">histidine kinase</fullName>
        <ecNumber evidence="3">2.7.13.3</ecNumber>
    </recommendedName>
</protein>
<dbReference type="RefSeq" id="WP_114069109.1">
    <property type="nucleotide sequence ID" value="NZ_CP030850.1"/>
</dbReference>
<evidence type="ECO:0000256" key="14">
    <source>
        <dbReference type="SAM" id="Phobius"/>
    </source>
</evidence>
<dbReference type="EC" id="2.7.13.3" evidence="3"/>
<dbReference type="CDD" id="cd00082">
    <property type="entry name" value="HisKA"/>
    <property type="match status" value="1"/>
</dbReference>
<evidence type="ECO:0000259" key="15">
    <source>
        <dbReference type="PROSITE" id="PS50109"/>
    </source>
</evidence>
<sequence>MKYNYIIIIFLGLIYFEASAQLTTSRVDEWIQSWPYTDTEKKDSMLVWSNQLLEASKALNYPRAEAYALRFKGLYHDYDNNPSEAIKYYFEFLKKTKAYGNVSDQMSATSDLVYIYMLINQLDKAKPLLMSFTALTDKSALDQKKLSSFYNNLGIIYRKEDKKDSAILAYQASLTIKEKLKDEKGLINLRINLSSLLVNQQKYTEALKLTEQNLQYLQKKESKTDLWYNLVNKAGSLDGLKRYDECIFYLNEALALAQSLKSETFEQQTIEQISGTYANQKQFVKAYEYLRKSNDLKAQLINKQTNEKIAELQEQHNAGERERQNQLLNSQLEAQKNKQVAYGIGLAALLVVVAVTMFAYVKNLRKNKLITAQNQKLNELNTEKNQLMAIVSHDLSSPFTAIRMWANTLNENAKKSDLAEAREMILKISTFGLSTIQKILTIDKGEINVLNLQDVDIADLLKNLHERFKAEVDRKNITLKIKALQNNETILTDKNLLERALQNLVSNAIKFSHTDSDICVSTYQHDREMVFEVKDSGVGISEHDQGRLFERYNELSPKPTGVETSNGLGLSIVKRIAEELGGTISVQSSLGAGSTFYLKLKDSAPWLDNG</sequence>
<dbReference type="FunFam" id="3.30.565.10:FF:000023">
    <property type="entry name" value="PAS domain-containing sensor histidine kinase"/>
    <property type="match status" value="1"/>
</dbReference>
<keyword evidence="13" id="KW-0175">Coiled coil</keyword>
<dbReference type="PROSITE" id="PS50005">
    <property type="entry name" value="TPR"/>
    <property type="match status" value="1"/>
</dbReference>
<dbReference type="SUPFAM" id="SSF55874">
    <property type="entry name" value="ATPase domain of HSP90 chaperone/DNA topoisomerase II/histidine kinase"/>
    <property type="match status" value="1"/>
</dbReference>
<keyword evidence="5" id="KW-0597">Phosphoprotein</keyword>
<dbReference type="GO" id="GO:0005886">
    <property type="term" value="C:plasma membrane"/>
    <property type="evidence" value="ECO:0007669"/>
    <property type="project" value="UniProtKB-SubCell"/>
</dbReference>
<dbReference type="Gene3D" id="1.25.40.10">
    <property type="entry name" value="Tetratricopeptide repeat domain"/>
    <property type="match status" value="2"/>
</dbReference>
<evidence type="ECO:0000256" key="10">
    <source>
        <dbReference type="ARBA" id="ARBA00023012"/>
    </source>
</evidence>
<dbReference type="AlphaFoldDB" id="A0A344TNX5"/>
<proteinExistence type="predicted"/>
<keyword evidence="14" id="KW-1133">Transmembrane helix</keyword>
<evidence type="ECO:0000256" key="9">
    <source>
        <dbReference type="ARBA" id="ARBA00022840"/>
    </source>
</evidence>
<feature type="repeat" description="TPR" evidence="12">
    <location>
        <begin position="147"/>
        <end position="180"/>
    </location>
</feature>
<dbReference type="GO" id="GO:0005524">
    <property type="term" value="F:ATP binding"/>
    <property type="evidence" value="ECO:0007669"/>
    <property type="project" value="UniProtKB-KW"/>
</dbReference>
<dbReference type="SMART" id="SM00028">
    <property type="entry name" value="TPR"/>
    <property type="match status" value="3"/>
</dbReference>